<keyword evidence="6 13" id="KW-0732">Signal</keyword>
<keyword evidence="5 11" id="KW-0812">Transmembrane</keyword>
<gene>
    <name evidence="16" type="primary">cirA</name>
    <name evidence="16" type="ORF">PKF023_12470</name>
</gene>
<evidence type="ECO:0000256" key="13">
    <source>
        <dbReference type="SAM" id="SignalP"/>
    </source>
</evidence>
<feature type="domain" description="TonB-dependent receptor-like beta-barrel" evidence="14">
    <location>
        <begin position="250"/>
        <end position="696"/>
    </location>
</feature>
<reference evidence="16" key="1">
    <citation type="submission" date="2022-11" db="EMBL/GenBank/DDBJ databases">
        <title>Complete Genome Sequences of three Polynucleobacter sp. Subcluster PnecC Strains KF022, KF023, and KF032 Isolated from a Shallow Eutrophic Lake in Japan.</title>
        <authorList>
            <person name="Ogata Y."/>
            <person name="Watanabe K."/>
            <person name="Takemine S."/>
            <person name="Shindo C."/>
            <person name="Kurokawa R."/>
            <person name="Suda W."/>
        </authorList>
    </citation>
    <scope>NUCLEOTIDE SEQUENCE</scope>
    <source>
        <strain evidence="16">KF023</strain>
    </source>
</reference>
<dbReference type="GO" id="GO:0044718">
    <property type="term" value="P:siderophore transmembrane transport"/>
    <property type="evidence" value="ECO:0007669"/>
    <property type="project" value="TreeGrafter"/>
</dbReference>
<name>A0A9C7CJD7_9BURK</name>
<dbReference type="InterPro" id="IPR000531">
    <property type="entry name" value="Beta-barrel_TonB"/>
</dbReference>
<evidence type="ECO:0000256" key="3">
    <source>
        <dbReference type="ARBA" id="ARBA00022448"/>
    </source>
</evidence>
<evidence type="ECO:0000256" key="12">
    <source>
        <dbReference type="RuleBase" id="RU003357"/>
    </source>
</evidence>
<accession>A0A9C7CJD7</accession>
<evidence type="ECO:0000256" key="4">
    <source>
        <dbReference type="ARBA" id="ARBA00022452"/>
    </source>
</evidence>
<evidence type="ECO:0000256" key="11">
    <source>
        <dbReference type="PROSITE-ProRule" id="PRU01360"/>
    </source>
</evidence>
<keyword evidence="10 11" id="KW-0998">Cell outer membrane</keyword>
<evidence type="ECO:0000256" key="10">
    <source>
        <dbReference type="ARBA" id="ARBA00023237"/>
    </source>
</evidence>
<evidence type="ECO:0000256" key="1">
    <source>
        <dbReference type="ARBA" id="ARBA00004571"/>
    </source>
</evidence>
<dbReference type="PANTHER" id="PTHR30069">
    <property type="entry name" value="TONB-DEPENDENT OUTER MEMBRANE RECEPTOR"/>
    <property type="match status" value="1"/>
</dbReference>
<sequence length="729" mass="78374">MLFQQKKFSACVGMLFGSVFINAQAQIAPPPDYDQKLKSVTVTATRSSTPLDEIPLNTTVLTKEALEVAPDQTIDQILKNVPGVILNDQPYYQKDPTGQSINVRGLGNARTLVLIDGLPANDAFYGTVQWNLVPMSSIDSVEFIRGGVSSLWGNYGMGGVINIKTKTPVNSQQEASASYGAFGTGNVAASKDIIASENLQLRFSADYFNTDGYQNIATISPGSPANIKNGQGPTSSHNSNVRMQGYFKATQDTNGFFRVGYHTMSDLSSGYAFATNLTQETDVAGGTTTRFDDKSKVDVNFFYENTNFNKQNGSTTTSRSNNIPANTPYINATYKDPYSTVGASALYTQEVTGLINQYVVGVDARNIAGSNLTNNLNNNGTSAAVNYAQGQQSFYGLMGQLKSNAESFPLETTLAARVDQWNSQTPTNYNAGSNGANPSYQNVPNQSKTQLSPTLGLLYKMSKNWDLRSAAYQAFHAPGMNNTLRSYGSSSGYSFANPNLTPETMTGYEVGTDYRWKGGFAQLTAFNNYIQNAVATYSLSSQSSSDVALARSLCGATGNPLAGTGNVGICNSKNISYYTNNQNLLSQGIEFQFHHDINSKWATDANYAFTSTKLTMSATSDPINKQVGGVPQNILGGGLTYYPVPQASLTATVRYVGSSWLNTANTLPVASYAVVGLRANYELTKNATIYASAVNLFNRQYITFGTGGSSTSYTQGMPQAISVGGRIIF</sequence>
<dbReference type="KEGG" id="pyt:PKF023_12470"/>
<dbReference type="Gene3D" id="2.40.170.20">
    <property type="entry name" value="TonB-dependent receptor, beta-barrel domain"/>
    <property type="match status" value="1"/>
</dbReference>
<dbReference type="EMBL" id="AP026973">
    <property type="protein sequence ID" value="BDT77444.1"/>
    <property type="molecule type" value="Genomic_DNA"/>
</dbReference>
<evidence type="ECO:0000259" key="14">
    <source>
        <dbReference type="Pfam" id="PF00593"/>
    </source>
</evidence>
<dbReference type="PROSITE" id="PS52016">
    <property type="entry name" value="TONB_DEPENDENT_REC_3"/>
    <property type="match status" value="1"/>
</dbReference>
<proteinExistence type="inferred from homology"/>
<feature type="domain" description="TonB-dependent receptor plug" evidence="15">
    <location>
        <begin position="51"/>
        <end position="160"/>
    </location>
</feature>
<comment type="similarity">
    <text evidence="2 11 12">Belongs to the TonB-dependent receptor family.</text>
</comment>
<dbReference type="SUPFAM" id="SSF56935">
    <property type="entry name" value="Porins"/>
    <property type="match status" value="1"/>
</dbReference>
<evidence type="ECO:0000256" key="9">
    <source>
        <dbReference type="ARBA" id="ARBA00023170"/>
    </source>
</evidence>
<protein>
    <submittedName>
        <fullName evidence="16">Outer membrane protein</fullName>
    </submittedName>
</protein>
<evidence type="ECO:0000259" key="15">
    <source>
        <dbReference type="Pfam" id="PF07715"/>
    </source>
</evidence>
<organism evidence="16">
    <name type="scientific">Polynucleobacter yangtzensis</name>
    <dbReference type="NCBI Taxonomy" id="1743159"/>
    <lineage>
        <taxon>Bacteria</taxon>
        <taxon>Pseudomonadati</taxon>
        <taxon>Pseudomonadota</taxon>
        <taxon>Betaproteobacteria</taxon>
        <taxon>Burkholderiales</taxon>
        <taxon>Burkholderiaceae</taxon>
        <taxon>Polynucleobacter</taxon>
    </lineage>
</organism>
<dbReference type="RefSeq" id="WP_281741815.1">
    <property type="nucleotide sequence ID" value="NZ_AP026973.1"/>
</dbReference>
<dbReference type="Pfam" id="PF00593">
    <property type="entry name" value="TonB_dep_Rec_b-barrel"/>
    <property type="match status" value="1"/>
</dbReference>
<feature type="signal peptide" evidence="13">
    <location>
        <begin position="1"/>
        <end position="25"/>
    </location>
</feature>
<evidence type="ECO:0000256" key="6">
    <source>
        <dbReference type="ARBA" id="ARBA00022729"/>
    </source>
</evidence>
<keyword evidence="8 11" id="KW-0472">Membrane</keyword>
<evidence type="ECO:0000256" key="8">
    <source>
        <dbReference type="ARBA" id="ARBA00023136"/>
    </source>
</evidence>
<dbReference type="AlphaFoldDB" id="A0A9C7CJD7"/>
<dbReference type="InterPro" id="IPR012910">
    <property type="entry name" value="Plug_dom"/>
</dbReference>
<dbReference type="GO" id="GO:0009279">
    <property type="term" value="C:cell outer membrane"/>
    <property type="evidence" value="ECO:0007669"/>
    <property type="project" value="UniProtKB-SubCell"/>
</dbReference>
<evidence type="ECO:0000256" key="7">
    <source>
        <dbReference type="ARBA" id="ARBA00023077"/>
    </source>
</evidence>
<keyword evidence="4 11" id="KW-1134">Transmembrane beta strand</keyword>
<keyword evidence="9" id="KW-0675">Receptor</keyword>
<dbReference type="Gene3D" id="2.170.130.10">
    <property type="entry name" value="TonB-dependent receptor, plug domain"/>
    <property type="match status" value="1"/>
</dbReference>
<keyword evidence="3 11" id="KW-0813">Transport</keyword>
<dbReference type="GO" id="GO:0015344">
    <property type="term" value="F:siderophore uptake transmembrane transporter activity"/>
    <property type="evidence" value="ECO:0007669"/>
    <property type="project" value="TreeGrafter"/>
</dbReference>
<dbReference type="Pfam" id="PF07715">
    <property type="entry name" value="Plug"/>
    <property type="match status" value="1"/>
</dbReference>
<comment type="subcellular location">
    <subcellularLocation>
        <location evidence="1 11">Cell outer membrane</location>
        <topology evidence="1 11">Multi-pass membrane protein</topology>
    </subcellularLocation>
</comment>
<dbReference type="Proteomes" id="UP001211097">
    <property type="component" value="Chromosome"/>
</dbReference>
<dbReference type="PANTHER" id="PTHR30069:SF29">
    <property type="entry name" value="HEMOGLOBIN AND HEMOGLOBIN-HAPTOGLOBIN-BINDING PROTEIN 1-RELATED"/>
    <property type="match status" value="1"/>
</dbReference>
<evidence type="ECO:0000256" key="2">
    <source>
        <dbReference type="ARBA" id="ARBA00009810"/>
    </source>
</evidence>
<keyword evidence="7 12" id="KW-0798">TonB box</keyword>
<dbReference type="InterPro" id="IPR039426">
    <property type="entry name" value="TonB-dep_rcpt-like"/>
</dbReference>
<dbReference type="InterPro" id="IPR036942">
    <property type="entry name" value="Beta-barrel_TonB_sf"/>
</dbReference>
<dbReference type="CDD" id="cd01347">
    <property type="entry name" value="ligand_gated_channel"/>
    <property type="match status" value="1"/>
</dbReference>
<evidence type="ECO:0000313" key="16">
    <source>
        <dbReference type="EMBL" id="BDT77444.1"/>
    </source>
</evidence>
<feature type="chain" id="PRO_5039644500" evidence="13">
    <location>
        <begin position="26"/>
        <end position="729"/>
    </location>
</feature>
<evidence type="ECO:0000256" key="5">
    <source>
        <dbReference type="ARBA" id="ARBA00022692"/>
    </source>
</evidence>
<dbReference type="InterPro" id="IPR037066">
    <property type="entry name" value="Plug_dom_sf"/>
</dbReference>